<sequence length="696" mass="81439">MQPSIKSNVFHQMSHLKNQVPSMVSQWQSFKHRRRRRRQLLLPSSGSSIDFNYPSMPLTFKTDIELNQRLSTNLLKLSRIKLLNQIHLKCIDYMDSTNSYSFTHLNSSNVYCTYNDYCPNKCSCCTFEACDCRLVCPLNCNCIHSSDWIYNIVNCSSKNLSSIPYFIPLTVTNLYLDKNRILTIPSTSNHTNRKNTLNHLKYLKKLSLENNLLENLNGNEFFSMNNLEYLDLSSNKINFINENTFTYLTNLKSLLIHKNYWQPKFFSSYNYFQSNIKLKMLSYGKMNDMIYYCNRTYDVSSIDGDYCCKNNFYSESCNKHYDRYFNEKLGNYDQTHSNGFLSILFHKKYRYYFIIGGSLFLFVIFCLIILCIICIVCRRRRRDHENDTQSSNKIKQRTTVTKNLINSQINNNHYHKTSITSTQVTNQTAIQKFLLSTKQNVAYEHQENDASFTDDDENESQEYESIPLNISNQNLNIRQTQQQTFGPPLPPPRQNNNRPLSHSSSITRSIVPPVQHRISLVERKSSTNSNKSMIQHQNSMTRSCLTIKLDALILYSICDSEYVHNHIGTTLEDIYCKRFSFYFLHRDRMIGDLDWLMNNSCVIIIIIKKPYNTINDYMKILTTSSLKRFVILIDGNENTVTTTKTASSVSLLHKNEEKIARLYKTQEVYEWSDPDLHEKLEIFLENNCGSATYVPC</sequence>
<dbReference type="Proteomes" id="UP000682733">
    <property type="component" value="Unassembled WGS sequence"/>
</dbReference>
<organism evidence="13 15">
    <name type="scientific">Didymodactylos carnosus</name>
    <dbReference type="NCBI Taxonomy" id="1234261"/>
    <lineage>
        <taxon>Eukaryota</taxon>
        <taxon>Metazoa</taxon>
        <taxon>Spiralia</taxon>
        <taxon>Gnathifera</taxon>
        <taxon>Rotifera</taxon>
        <taxon>Eurotatoria</taxon>
        <taxon>Bdelloidea</taxon>
        <taxon>Philodinida</taxon>
        <taxon>Philodinidae</taxon>
        <taxon>Didymodactylos</taxon>
    </lineage>
</organism>
<evidence type="ECO:0000256" key="9">
    <source>
        <dbReference type="ARBA" id="ARBA00023157"/>
    </source>
</evidence>
<dbReference type="Pfam" id="PF13855">
    <property type="entry name" value="LRR_8"/>
    <property type="match status" value="1"/>
</dbReference>
<evidence type="ECO:0000256" key="10">
    <source>
        <dbReference type="ARBA" id="ARBA00023303"/>
    </source>
</evidence>
<feature type="transmembrane region" description="Helical" evidence="12">
    <location>
        <begin position="351"/>
        <end position="376"/>
    </location>
</feature>
<accession>A0A8S2FH90</accession>
<dbReference type="InterPro" id="IPR001611">
    <property type="entry name" value="Leu-rich_rpt"/>
</dbReference>
<evidence type="ECO:0000313" key="13">
    <source>
        <dbReference type="EMBL" id="CAF1468530.1"/>
    </source>
</evidence>
<dbReference type="PROSITE" id="PS51450">
    <property type="entry name" value="LRR"/>
    <property type="match status" value="1"/>
</dbReference>
<dbReference type="GO" id="GO:0005886">
    <property type="term" value="C:plasma membrane"/>
    <property type="evidence" value="ECO:0007669"/>
    <property type="project" value="UniProtKB-SubCell"/>
</dbReference>
<keyword evidence="2" id="KW-0813">Transport</keyword>
<proteinExistence type="predicted"/>
<evidence type="ECO:0008006" key="16">
    <source>
        <dbReference type="Google" id="ProtNLM"/>
    </source>
</evidence>
<evidence type="ECO:0000256" key="1">
    <source>
        <dbReference type="ARBA" id="ARBA00004162"/>
    </source>
</evidence>
<dbReference type="AlphaFoldDB" id="A0A8S2FH90"/>
<evidence type="ECO:0000256" key="7">
    <source>
        <dbReference type="ARBA" id="ARBA00023065"/>
    </source>
</evidence>
<evidence type="ECO:0000256" key="12">
    <source>
        <dbReference type="SAM" id="Phobius"/>
    </source>
</evidence>
<name>A0A8S2FH90_9BILA</name>
<dbReference type="PANTHER" id="PTHR46473">
    <property type="entry name" value="GH08155P"/>
    <property type="match status" value="1"/>
</dbReference>
<keyword evidence="5" id="KW-0732">Signal</keyword>
<evidence type="ECO:0000313" key="14">
    <source>
        <dbReference type="EMBL" id="CAF4260640.1"/>
    </source>
</evidence>
<dbReference type="EMBL" id="CAJOBA010053004">
    <property type="protein sequence ID" value="CAF4260640.1"/>
    <property type="molecule type" value="Genomic_DNA"/>
</dbReference>
<evidence type="ECO:0000256" key="3">
    <source>
        <dbReference type="ARBA" id="ARBA00022475"/>
    </source>
</evidence>
<dbReference type="Proteomes" id="UP000677228">
    <property type="component" value="Unassembled WGS sequence"/>
</dbReference>
<dbReference type="Gene3D" id="3.80.10.10">
    <property type="entry name" value="Ribonuclease Inhibitor"/>
    <property type="match status" value="1"/>
</dbReference>
<evidence type="ECO:0000256" key="6">
    <source>
        <dbReference type="ARBA" id="ARBA00022989"/>
    </source>
</evidence>
<feature type="region of interest" description="Disordered" evidence="11">
    <location>
        <begin position="481"/>
        <end position="505"/>
    </location>
</feature>
<dbReference type="SUPFAM" id="SSF52058">
    <property type="entry name" value="L domain-like"/>
    <property type="match status" value="1"/>
</dbReference>
<evidence type="ECO:0000256" key="2">
    <source>
        <dbReference type="ARBA" id="ARBA00022448"/>
    </source>
</evidence>
<keyword evidence="8 12" id="KW-0472">Membrane</keyword>
<keyword evidence="7" id="KW-0406">Ion transport</keyword>
<keyword evidence="10" id="KW-0407">Ion channel</keyword>
<keyword evidence="6 12" id="KW-1133">Transmembrane helix</keyword>
<keyword evidence="3" id="KW-1003">Cell membrane</keyword>
<reference evidence="13" key="1">
    <citation type="submission" date="2021-02" db="EMBL/GenBank/DDBJ databases">
        <authorList>
            <person name="Nowell W R."/>
        </authorList>
    </citation>
    <scope>NUCLEOTIDE SEQUENCE</scope>
</reference>
<dbReference type="GO" id="GO:0034220">
    <property type="term" value="P:monoatomic ion transmembrane transport"/>
    <property type="evidence" value="ECO:0007669"/>
    <property type="project" value="UniProtKB-KW"/>
</dbReference>
<dbReference type="InterPro" id="IPR032675">
    <property type="entry name" value="LRR_dom_sf"/>
</dbReference>
<evidence type="ECO:0000256" key="8">
    <source>
        <dbReference type="ARBA" id="ARBA00023136"/>
    </source>
</evidence>
<evidence type="ECO:0000313" key="15">
    <source>
        <dbReference type="Proteomes" id="UP000677228"/>
    </source>
</evidence>
<dbReference type="EMBL" id="CAJNOK010031127">
    <property type="protein sequence ID" value="CAF1468530.1"/>
    <property type="molecule type" value="Genomic_DNA"/>
</dbReference>
<dbReference type="PANTHER" id="PTHR46473:SF10">
    <property type="entry name" value="LD45603P-RELATED"/>
    <property type="match status" value="1"/>
</dbReference>
<evidence type="ECO:0000256" key="4">
    <source>
        <dbReference type="ARBA" id="ARBA00022692"/>
    </source>
</evidence>
<dbReference type="InterPro" id="IPR051432">
    <property type="entry name" value="KCNMA1_auxiliary"/>
</dbReference>
<evidence type="ECO:0000256" key="11">
    <source>
        <dbReference type="SAM" id="MobiDB-lite"/>
    </source>
</evidence>
<keyword evidence="9" id="KW-1015">Disulfide bond</keyword>
<comment type="subcellular location">
    <subcellularLocation>
        <location evidence="1">Cell membrane</location>
        <topology evidence="1">Single-pass membrane protein</topology>
    </subcellularLocation>
</comment>
<keyword evidence="4 12" id="KW-0812">Transmembrane</keyword>
<gene>
    <name evidence="13" type="ORF">OVA965_LOCUS35556</name>
    <name evidence="14" type="ORF">TMI583_LOCUS36522</name>
</gene>
<evidence type="ECO:0000256" key="5">
    <source>
        <dbReference type="ARBA" id="ARBA00022729"/>
    </source>
</evidence>
<protein>
    <recommendedName>
        <fullName evidence="16">TIR domain-containing protein</fullName>
    </recommendedName>
</protein>
<comment type="caution">
    <text evidence="13">The sequence shown here is derived from an EMBL/GenBank/DDBJ whole genome shotgun (WGS) entry which is preliminary data.</text>
</comment>